<sequence>SGLASWSIVLYDGEPFDDCCDPSICEEPIGSCSGTECPILCITDCLTAGTYYAVVTLVDAVGNEAVYYARIVLTGDGSTEDCAIEVTEGEPLGSPDCAYWEEGTTDTIGWCGPLAY</sequence>
<accession>X0T9P3</accession>
<gene>
    <name evidence="1" type="ORF">S01H1_09664</name>
</gene>
<dbReference type="EMBL" id="BARS01004938">
    <property type="protein sequence ID" value="GAF84912.1"/>
    <property type="molecule type" value="Genomic_DNA"/>
</dbReference>
<organism evidence="1">
    <name type="scientific">marine sediment metagenome</name>
    <dbReference type="NCBI Taxonomy" id="412755"/>
    <lineage>
        <taxon>unclassified sequences</taxon>
        <taxon>metagenomes</taxon>
        <taxon>ecological metagenomes</taxon>
    </lineage>
</organism>
<reference evidence="1" key="1">
    <citation type="journal article" date="2014" name="Front. Microbiol.">
        <title>High frequency of phylogenetically diverse reductive dehalogenase-homologous genes in deep subseafloor sedimentary metagenomes.</title>
        <authorList>
            <person name="Kawai M."/>
            <person name="Futagami T."/>
            <person name="Toyoda A."/>
            <person name="Takaki Y."/>
            <person name="Nishi S."/>
            <person name="Hori S."/>
            <person name="Arai W."/>
            <person name="Tsubouchi T."/>
            <person name="Morono Y."/>
            <person name="Uchiyama I."/>
            <person name="Ito T."/>
            <person name="Fujiyama A."/>
            <person name="Inagaki F."/>
            <person name="Takami H."/>
        </authorList>
    </citation>
    <scope>NUCLEOTIDE SEQUENCE</scope>
    <source>
        <strain evidence="1">Expedition CK06-06</strain>
    </source>
</reference>
<protein>
    <submittedName>
        <fullName evidence="1">Uncharacterized protein</fullName>
    </submittedName>
</protein>
<comment type="caution">
    <text evidence="1">The sequence shown here is derived from an EMBL/GenBank/DDBJ whole genome shotgun (WGS) entry which is preliminary data.</text>
</comment>
<name>X0T9P3_9ZZZZ</name>
<feature type="non-terminal residue" evidence="1">
    <location>
        <position position="1"/>
    </location>
</feature>
<proteinExistence type="predicted"/>
<evidence type="ECO:0000313" key="1">
    <source>
        <dbReference type="EMBL" id="GAF84912.1"/>
    </source>
</evidence>
<dbReference type="AlphaFoldDB" id="X0T9P3"/>